<dbReference type="InterPro" id="IPR001867">
    <property type="entry name" value="OmpR/PhoB-type_DNA-bd"/>
</dbReference>
<evidence type="ECO:0000313" key="7">
    <source>
        <dbReference type="Proteomes" id="UP000217979"/>
    </source>
</evidence>
<evidence type="ECO:0000313" key="8">
    <source>
        <dbReference type="Proteomes" id="UP000251197"/>
    </source>
</evidence>
<dbReference type="Gene3D" id="1.10.10.10">
    <property type="entry name" value="Winged helix-like DNA-binding domain superfamily/Winged helix DNA-binding domain"/>
    <property type="match status" value="1"/>
</dbReference>
<dbReference type="GO" id="GO:0003677">
    <property type="term" value="F:DNA binding"/>
    <property type="evidence" value="ECO:0007669"/>
    <property type="project" value="UniProtKB-UniRule"/>
</dbReference>
<dbReference type="PROSITE" id="PS51755">
    <property type="entry name" value="OMPR_PHOB"/>
    <property type="match status" value="1"/>
</dbReference>
<accession>A0A291E369</accession>
<protein>
    <submittedName>
        <fullName evidence="6">Transcriptional regulatory protein, C terminal</fullName>
    </submittedName>
    <submittedName>
        <fullName evidence="5">Winged helix family transcriptional regulator</fullName>
    </submittedName>
</protein>
<keyword evidence="3" id="KW-1133">Transmembrane helix</keyword>
<keyword evidence="3" id="KW-0812">Transmembrane</keyword>
<dbReference type="AlphaFoldDB" id="A0A291E369"/>
<evidence type="ECO:0000313" key="5">
    <source>
        <dbReference type="EMBL" id="ATF94524.1"/>
    </source>
</evidence>
<dbReference type="GO" id="GO:0006355">
    <property type="term" value="P:regulation of DNA-templated transcription"/>
    <property type="evidence" value="ECO:0007669"/>
    <property type="project" value="InterPro"/>
</dbReference>
<dbReference type="Proteomes" id="UP000251197">
    <property type="component" value="Unassembled WGS sequence"/>
</dbReference>
<keyword evidence="3" id="KW-0472">Membrane</keyword>
<reference evidence="5 7" key="1">
    <citation type="submission" date="2017-09" db="EMBL/GenBank/DDBJ databases">
        <title>FDA dAtabase for Regulatory Grade micrObial Sequences (FDA-ARGOS): Supporting development and validation of Infectious Disease Dx tests.</title>
        <authorList>
            <person name="Minogue T."/>
            <person name="Wolcott M."/>
            <person name="Wasieloski L."/>
            <person name="Aguilar W."/>
            <person name="Moore D."/>
            <person name="Tallon L."/>
            <person name="Sadzewicz L."/>
            <person name="Ott S."/>
            <person name="Zhao X."/>
            <person name="Nagaraj S."/>
            <person name="Vavikolanu K."/>
            <person name="Aluvathingal J."/>
            <person name="Nadendla S."/>
            <person name="Sichtig H."/>
        </authorList>
    </citation>
    <scope>NUCLEOTIDE SEQUENCE [LARGE SCALE GENOMIC DNA]</scope>
    <source>
        <strain evidence="5 7">FDAARGOS_392</strain>
    </source>
</reference>
<keyword evidence="1 2" id="KW-0238">DNA-binding</keyword>
<name>A0A291E369_9ENTR</name>
<feature type="transmembrane region" description="Helical" evidence="3">
    <location>
        <begin position="126"/>
        <end position="147"/>
    </location>
</feature>
<feature type="domain" description="OmpR/PhoB-type" evidence="4">
    <location>
        <begin position="1"/>
        <end position="102"/>
    </location>
</feature>
<evidence type="ECO:0000259" key="4">
    <source>
        <dbReference type="PROSITE" id="PS51755"/>
    </source>
</evidence>
<dbReference type="Proteomes" id="UP000217979">
    <property type="component" value="Chromosome"/>
</dbReference>
<dbReference type="InterPro" id="IPR016032">
    <property type="entry name" value="Sig_transdc_resp-reg_C-effctor"/>
</dbReference>
<feature type="DNA-binding region" description="OmpR/PhoB-type" evidence="2">
    <location>
        <begin position="1"/>
        <end position="102"/>
    </location>
</feature>
<dbReference type="Pfam" id="PF00486">
    <property type="entry name" value="Trans_reg_C"/>
    <property type="match status" value="1"/>
</dbReference>
<evidence type="ECO:0000256" key="3">
    <source>
        <dbReference type="SAM" id="Phobius"/>
    </source>
</evidence>
<dbReference type="InterPro" id="IPR036388">
    <property type="entry name" value="WH-like_DNA-bd_sf"/>
</dbReference>
<reference evidence="6 8" key="2">
    <citation type="submission" date="2018-06" db="EMBL/GenBank/DDBJ databases">
        <authorList>
            <consortium name="Pathogen Informatics"/>
            <person name="Doyle S."/>
        </authorList>
    </citation>
    <scope>NUCLEOTIDE SEQUENCE [LARGE SCALE GENOMIC DNA]</scope>
    <source>
        <strain evidence="6 8">NCTC12120</strain>
    </source>
</reference>
<dbReference type="SMART" id="SM00862">
    <property type="entry name" value="Trans_reg_C"/>
    <property type="match status" value="1"/>
</dbReference>
<organism evidence="5 7">
    <name type="scientific">Cedecea neteri</name>
    <dbReference type="NCBI Taxonomy" id="158822"/>
    <lineage>
        <taxon>Bacteria</taxon>
        <taxon>Pseudomonadati</taxon>
        <taxon>Pseudomonadota</taxon>
        <taxon>Gammaproteobacteria</taxon>
        <taxon>Enterobacterales</taxon>
        <taxon>Enterobacteriaceae</taxon>
        <taxon>Cedecea</taxon>
    </lineage>
</organism>
<evidence type="ECO:0000313" key="6">
    <source>
        <dbReference type="EMBL" id="SQA97966.1"/>
    </source>
</evidence>
<gene>
    <name evidence="5" type="ORF">CO704_21730</name>
    <name evidence="6" type="ORF">NCTC12120_01814</name>
</gene>
<dbReference type="EMBL" id="CP023525">
    <property type="protein sequence ID" value="ATF94524.1"/>
    <property type="molecule type" value="Genomic_DNA"/>
</dbReference>
<dbReference type="EMBL" id="UAVU01000003">
    <property type="protein sequence ID" value="SQA97966.1"/>
    <property type="molecule type" value="Genomic_DNA"/>
</dbReference>
<dbReference type="GO" id="GO:0000160">
    <property type="term" value="P:phosphorelay signal transduction system"/>
    <property type="evidence" value="ECO:0007669"/>
    <property type="project" value="InterPro"/>
</dbReference>
<dbReference type="RefSeq" id="WP_061279048.1">
    <property type="nucleotide sequence ID" value="NZ_CP023525.1"/>
</dbReference>
<proteinExistence type="predicted"/>
<evidence type="ECO:0000256" key="1">
    <source>
        <dbReference type="ARBA" id="ARBA00023125"/>
    </source>
</evidence>
<sequence>MRYLIDKKMVVTEDGVTTPGLESTEHELSSLPYRLLCFFIANNNRLVTREEIFHHIWESHDLSPSGTALATQVSSLRKIMSGYGIADNTLLTKPRQGFIFTASVEAVTEQEPEAAWRQNINFHRGWFLGIGVIISLGIFVYGLYVWLTENEHIPWHRIGAVKSCAVYVLDDDMSPSVTSYYLRKAEEYRADNRLVCNTQDKILEYIQHPGISEINDIYETKQFYAYCRWMKESYICNNTYYSAGKTN</sequence>
<evidence type="ECO:0000256" key="2">
    <source>
        <dbReference type="PROSITE-ProRule" id="PRU01091"/>
    </source>
</evidence>
<dbReference type="SUPFAM" id="SSF46894">
    <property type="entry name" value="C-terminal effector domain of the bipartite response regulators"/>
    <property type="match status" value="1"/>
</dbReference>